<sequence length="245" mass="27319">MSKSCNGYEKWLDRYQTGELEPEIRQSLESHLAACEACRQALEFRRRLTSQLAAEVAVPISLRSRVTDKIDRPAPRTWLERTLGDPKLKKTLLSTFGALAALIVGASLFPGSAEASPSPIDVFRAMHDAVQKKIDHDVVISYAPDYKIVLDGKSIATRPNETVVLDARGASKVLKKGEKSFKTIRFGDNKNFLVLVDRASPDKTYKVEVDPVSKLPKECWVYLAGKGKDGKSMIRLRYIPSKRGK</sequence>
<proteinExistence type="predicted"/>
<evidence type="ECO:0000313" key="3">
    <source>
        <dbReference type="EMBL" id="AIE84676.1"/>
    </source>
</evidence>
<dbReference type="InterPro" id="IPR027383">
    <property type="entry name" value="Znf_put"/>
</dbReference>
<gene>
    <name evidence="3" type="ORF">OP10G_1308</name>
</gene>
<dbReference type="STRING" id="661478.OP10G_1308"/>
<feature type="transmembrane region" description="Helical" evidence="1">
    <location>
        <begin position="91"/>
        <end position="109"/>
    </location>
</feature>
<evidence type="ECO:0000259" key="2">
    <source>
        <dbReference type="Pfam" id="PF13490"/>
    </source>
</evidence>
<dbReference type="EMBL" id="CP007139">
    <property type="protein sequence ID" value="AIE84676.1"/>
    <property type="molecule type" value="Genomic_DNA"/>
</dbReference>
<dbReference type="HOGENOM" id="CLU_1132280_0_0_0"/>
<reference evidence="3 4" key="1">
    <citation type="journal article" date="2014" name="PLoS ONE">
        <title>The first complete genome sequence of the class fimbriimonadia in the phylum armatimonadetes.</title>
        <authorList>
            <person name="Hu Z.Y."/>
            <person name="Wang Y.Z."/>
            <person name="Im W.T."/>
            <person name="Wang S.Y."/>
            <person name="Zhao G.P."/>
            <person name="Zheng H.J."/>
            <person name="Quan Z.X."/>
        </authorList>
    </citation>
    <scope>NUCLEOTIDE SEQUENCE [LARGE SCALE GENOMIC DNA]</scope>
    <source>
        <strain evidence="3">Gsoil 348</strain>
    </source>
</reference>
<dbReference type="Pfam" id="PF13490">
    <property type="entry name" value="zf-HC2"/>
    <property type="match status" value="1"/>
</dbReference>
<protein>
    <recommendedName>
        <fullName evidence="2">Putative zinc-finger domain-containing protein</fullName>
    </recommendedName>
</protein>
<dbReference type="RefSeq" id="WP_025226703.1">
    <property type="nucleotide sequence ID" value="NZ_CP007139.1"/>
</dbReference>
<evidence type="ECO:0000256" key="1">
    <source>
        <dbReference type="SAM" id="Phobius"/>
    </source>
</evidence>
<accession>A0A068NMJ1</accession>
<keyword evidence="4" id="KW-1185">Reference proteome</keyword>
<dbReference type="Gene3D" id="1.10.10.1320">
    <property type="entry name" value="Anti-sigma factor, zinc-finger domain"/>
    <property type="match status" value="1"/>
</dbReference>
<organism evidence="3 4">
    <name type="scientific">Fimbriimonas ginsengisoli Gsoil 348</name>
    <dbReference type="NCBI Taxonomy" id="661478"/>
    <lineage>
        <taxon>Bacteria</taxon>
        <taxon>Bacillati</taxon>
        <taxon>Armatimonadota</taxon>
        <taxon>Fimbriimonadia</taxon>
        <taxon>Fimbriimonadales</taxon>
        <taxon>Fimbriimonadaceae</taxon>
        <taxon>Fimbriimonas</taxon>
    </lineage>
</organism>
<evidence type="ECO:0000313" key="4">
    <source>
        <dbReference type="Proteomes" id="UP000027982"/>
    </source>
</evidence>
<dbReference type="AlphaFoldDB" id="A0A068NMJ1"/>
<keyword evidence="1" id="KW-0472">Membrane</keyword>
<keyword evidence="1" id="KW-1133">Transmembrane helix</keyword>
<dbReference type="InterPro" id="IPR041916">
    <property type="entry name" value="Anti_sigma_zinc_sf"/>
</dbReference>
<dbReference type="KEGG" id="fgi:OP10G_1308"/>
<feature type="domain" description="Putative zinc-finger" evidence="2">
    <location>
        <begin position="5"/>
        <end position="39"/>
    </location>
</feature>
<keyword evidence="1" id="KW-0812">Transmembrane</keyword>
<dbReference type="Proteomes" id="UP000027982">
    <property type="component" value="Chromosome"/>
</dbReference>
<name>A0A068NMJ1_FIMGI</name>
<dbReference type="OrthoDB" id="150725at2"/>